<sequence length="275" mass="29578">MSHVNLPTTALCNTDSVDIAIPCMMLAPEVLCMHDTISNEHLWEVMPDLLQRPGETEEKQAAAEKTVTKEEFQGEWTVPAPEVTVATQRWQAGLRCIATKCAFARYAFPGPQYGQLSGSGGYTAPDSFPIRHVPGLRDLLPPPTPCTCLWTGQAGATSERPVGAMDGETAGEKGSLVSPQDALGGPTSVGAQALGVRREPKKYAVTDDYQLSKQVLGLGVNGKVLECYHRRTGQKCALKVKSLESSAVGKLTQLEVMPLAPAWHSMTESDSRKSV</sequence>
<comment type="caution">
    <text evidence="1">The sequence shown here is derived from an EMBL/GenBank/DDBJ whole genome shotgun (WGS) entry which is preliminary data.</text>
</comment>
<name>A0AAW0IA39_MYOGA</name>
<proteinExistence type="predicted"/>
<organism evidence="1 2">
    <name type="scientific">Myodes glareolus</name>
    <name type="common">Bank vole</name>
    <name type="synonym">Clethrionomys glareolus</name>
    <dbReference type="NCBI Taxonomy" id="447135"/>
    <lineage>
        <taxon>Eukaryota</taxon>
        <taxon>Metazoa</taxon>
        <taxon>Chordata</taxon>
        <taxon>Craniata</taxon>
        <taxon>Vertebrata</taxon>
        <taxon>Euteleostomi</taxon>
        <taxon>Mammalia</taxon>
        <taxon>Eutheria</taxon>
        <taxon>Euarchontoglires</taxon>
        <taxon>Glires</taxon>
        <taxon>Rodentia</taxon>
        <taxon>Myomorpha</taxon>
        <taxon>Muroidea</taxon>
        <taxon>Cricetidae</taxon>
        <taxon>Arvicolinae</taxon>
        <taxon>Myodes</taxon>
    </lineage>
</organism>
<dbReference type="Gene3D" id="3.40.50.10490">
    <property type="entry name" value="Glucose-6-phosphate isomerase like protein, domain 1"/>
    <property type="match status" value="1"/>
</dbReference>
<keyword evidence="2" id="KW-1185">Reference proteome</keyword>
<reference evidence="1 2" key="1">
    <citation type="journal article" date="2023" name="bioRxiv">
        <title>Conserved and derived expression patterns and positive selection on dental genes reveal complex evolutionary context of ever-growing rodent molars.</title>
        <authorList>
            <person name="Calamari Z.T."/>
            <person name="Song A."/>
            <person name="Cohen E."/>
            <person name="Akter M."/>
            <person name="Roy R.D."/>
            <person name="Hallikas O."/>
            <person name="Christensen M.M."/>
            <person name="Li P."/>
            <person name="Marangoni P."/>
            <person name="Jernvall J."/>
            <person name="Klein O.D."/>
        </authorList>
    </citation>
    <scope>NUCLEOTIDE SEQUENCE [LARGE SCALE GENOMIC DNA]</scope>
    <source>
        <strain evidence="1">V071</strain>
    </source>
</reference>
<protein>
    <submittedName>
        <fullName evidence="1">Uncharacterized protein</fullName>
    </submittedName>
</protein>
<dbReference type="EMBL" id="JBBHLL010000176">
    <property type="protein sequence ID" value="KAK7811368.1"/>
    <property type="molecule type" value="Genomic_DNA"/>
</dbReference>
<evidence type="ECO:0000313" key="1">
    <source>
        <dbReference type="EMBL" id="KAK7811368.1"/>
    </source>
</evidence>
<dbReference type="Proteomes" id="UP001488838">
    <property type="component" value="Unassembled WGS sequence"/>
</dbReference>
<evidence type="ECO:0000313" key="2">
    <source>
        <dbReference type="Proteomes" id="UP001488838"/>
    </source>
</evidence>
<accession>A0AAW0IA39</accession>
<dbReference type="Gene3D" id="3.30.200.20">
    <property type="entry name" value="Phosphorylase Kinase, domain 1"/>
    <property type="match status" value="1"/>
</dbReference>
<dbReference type="InterPro" id="IPR011009">
    <property type="entry name" value="Kinase-like_dom_sf"/>
</dbReference>
<dbReference type="SUPFAM" id="SSF56112">
    <property type="entry name" value="Protein kinase-like (PK-like)"/>
    <property type="match status" value="1"/>
</dbReference>
<gene>
    <name evidence="1" type="ORF">U0070_002301</name>
</gene>
<dbReference type="AlphaFoldDB" id="A0AAW0IA39"/>